<proteinExistence type="predicted"/>
<evidence type="ECO:0000313" key="1">
    <source>
        <dbReference type="EMBL" id="VTP79256.1"/>
    </source>
</evidence>
<organism evidence="1 2">
    <name type="scientific">Leclercia adecarboxylata</name>
    <dbReference type="NCBI Taxonomy" id="83655"/>
    <lineage>
        <taxon>Bacteria</taxon>
        <taxon>Pseudomonadati</taxon>
        <taxon>Pseudomonadota</taxon>
        <taxon>Gammaproteobacteria</taxon>
        <taxon>Enterobacterales</taxon>
        <taxon>Enterobacteriaceae</taxon>
        <taxon>Leclercia</taxon>
    </lineage>
</organism>
<reference evidence="1 2" key="1">
    <citation type="submission" date="2019-05" db="EMBL/GenBank/DDBJ databases">
        <authorList>
            <consortium name="Pathogen Informatics"/>
        </authorList>
    </citation>
    <scope>NUCLEOTIDE SEQUENCE [LARGE SCALE GENOMIC DNA]</scope>
    <source>
        <strain evidence="1 2">NCTC13032</strain>
    </source>
</reference>
<dbReference type="AlphaFoldDB" id="A0A4U9INZ2"/>
<dbReference type="EMBL" id="LR590464">
    <property type="protein sequence ID" value="VTP79256.1"/>
    <property type="molecule type" value="Genomic_DNA"/>
</dbReference>
<gene>
    <name evidence="1" type="ORF">NCTC13032_06302</name>
</gene>
<protein>
    <submittedName>
        <fullName evidence="1">Uncharacterized protein</fullName>
    </submittedName>
</protein>
<name>A0A4U9INZ2_9ENTR</name>
<sequence>MISSMRCAAPIGPMYQIKHTGKNGVAIGQTLLSVSRTGTYP</sequence>
<evidence type="ECO:0000313" key="2">
    <source>
        <dbReference type="Proteomes" id="UP000310719"/>
    </source>
</evidence>
<dbReference type="Proteomes" id="UP000310719">
    <property type="component" value="Chromosome"/>
</dbReference>
<accession>A0A4U9INZ2</accession>